<dbReference type="InterPro" id="IPR027417">
    <property type="entry name" value="P-loop_NTPase"/>
</dbReference>
<evidence type="ECO:0000313" key="11">
    <source>
        <dbReference type="EnsemblPlants" id="Ma07_p08330.1"/>
    </source>
</evidence>
<dbReference type="SMART" id="SM00382">
    <property type="entry name" value="AAA"/>
    <property type="match status" value="1"/>
</dbReference>
<keyword evidence="3" id="KW-0813">Transport</keyword>
<dbReference type="SUPFAM" id="SSF52540">
    <property type="entry name" value="P-loop containing nucleoside triphosphate hydrolases"/>
    <property type="match status" value="1"/>
</dbReference>
<protein>
    <submittedName>
        <fullName evidence="10">(wild Malaysian banana) hypothetical protein</fullName>
    </submittedName>
</protein>
<evidence type="ECO:0000256" key="7">
    <source>
        <dbReference type="ARBA" id="ARBA00022989"/>
    </source>
</evidence>
<reference evidence="10" key="1">
    <citation type="submission" date="2021-03" db="EMBL/GenBank/DDBJ databases">
        <authorList>
            <consortium name="Genoscope - CEA"/>
            <person name="William W."/>
        </authorList>
    </citation>
    <scope>NUCLEOTIDE SEQUENCE</scope>
    <source>
        <strain evidence="10">Doubled-haploid Pahang</strain>
    </source>
</reference>
<evidence type="ECO:0000256" key="3">
    <source>
        <dbReference type="ARBA" id="ARBA00022448"/>
    </source>
</evidence>
<dbReference type="PANTHER" id="PTHR24223:SF181">
    <property type="entry name" value="ABC TRANSPORTER C FAMILY MEMBER 3"/>
    <property type="match status" value="1"/>
</dbReference>
<dbReference type="InterPro" id="IPR003439">
    <property type="entry name" value="ABC_transporter-like_ATP-bd"/>
</dbReference>
<evidence type="ECO:0000256" key="6">
    <source>
        <dbReference type="ARBA" id="ARBA00022840"/>
    </source>
</evidence>
<dbReference type="FunFam" id="3.40.50.300:FF:000163">
    <property type="entry name" value="Multidrug resistance-associated protein member 4"/>
    <property type="match status" value="1"/>
</dbReference>
<keyword evidence="7" id="KW-1133">Transmembrane helix</keyword>
<evidence type="ECO:0000256" key="1">
    <source>
        <dbReference type="ARBA" id="ARBA00004141"/>
    </source>
</evidence>
<dbReference type="GO" id="GO:0016887">
    <property type="term" value="F:ATP hydrolysis activity"/>
    <property type="evidence" value="ECO:0007669"/>
    <property type="project" value="InterPro"/>
</dbReference>
<dbReference type="EnsemblPlants" id="Ma07_t08330.1">
    <property type="protein sequence ID" value="Ma07_p08330.1"/>
    <property type="gene ID" value="Ma07_g08330"/>
</dbReference>
<evidence type="ECO:0000256" key="8">
    <source>
        <dbReference type="ARBA" id="ARBA00023136"/>
    </source>
</evidence>
<keyword evidence="4" id="KW-0812">Transmembrane</keyword>
<gene>
    <name evidence="10" type="ORF">GSMUA_46530.1</name>
</gene>
<sequence length="354" mass="39117">MGPLLAVGHRKTLDLEDVPQQDERDSVNGAFPIFKSKLVYCSSSSSSSSVTFGVCIIVGIPLESGKVLSALATFRVKCRNYQEVLSLCGTTAYVPQSPWIQSGKIQDNILFDCYGPQMPFVLRGLTCIFPGGMKTGIVGRTGSGKSTLIQVLFRIVDPTNGQILIDGVDISTVELRELRSRLSIIPQDPTMFDGTIHSNLDPLEEYTDAEIWEALDSCQLREETRKKELKLNSEVNKNGENWSIGQRQLVCLGRVILKINKILVLDEATASVDTATNNLIQKTLRQQFSKSMVITIAHWITSVLGSDMVLVLDDGLIVEYDTPARLLEDKSSLFAKLVTEYTMRSSSGFDQLNN</sequence>
<dbReference type="InParanoid" id="A0A804JTJ9"/>
<dbReference type="AlphaFoldDB" id="A0A804JTJ9"/>
<organism evidence="11 12">
    <name type="scientific">Musa acuminata subsp. malaccensis</name>
    <name type="common">Wild banana</name>
    <name type="synonym">Musa malaccensis</name>
    <dbReference type="NCBI Taxonomy" id="214687"/>
    <lineage>
        <taxon>Eukaryota</taxon>
        <taxon>Viridiplantae</taxon>
        <taxon>Streptophyta</taxon>
        <taxon>Embryophyta</taxon>
        <taxon>Tracheophyta</taxon>
        <taxon>Spermatophyta</taxon>
        <taxon>Magnoliopsida</taxon>
        <taxon>Liliopsida</taxon>
        <taxon>Zingiberales</taxon>
        <taxon>Musaceae</taxon>
        <taxon>Musa</taxon>
    </lineage>
</organism>
<evidence type="ECO:0000256" key="4">
    <source>
        <dbReference type="ARBA" id="ARBA00022692"/>
    </source>
</evidence>
<keyword evidence="8" id="KW-0472">Membrane</keyword>
<name>A0A804JTJ9_MUSAM</name>
<dbReference type="InterPro" id="IPR003593">
    <property type="entry name" value="AAA+_ATPase"/>
</dbReference>
<dbReference type="Gramene" id="Ma07_t08330.1">
    <property type="protein sequence ID" value="Ma07_p08330.1"/>
    <property type="gene ID" value="Ma07_g08330"/>
</dbReference>
<dbReference type="CDD" id="cd03244">
    <property type="entry name" value="ABCC_MRP_domain2"/>
    <property type="match status" value="1"/>
</dbReference>
<evidence type="ECO:0000313" key="10">
    <source>
        <dbReference type="EMBL" id="CAG1855985.1"/>
    </source>
</evidence>
<evidence type="ECO:0000256" key="5">
    <source>
        <dbReference type="ARBA" id="ARBA00022741"/>
    </source>
</evidence>
<dbReference type="GO" id="GO:0016020">
    <property type="term" value="C:membrane"/>
    <property type="evidence" value="ECO:0007669"/>
    <property type="project" value="UniProtKB-SubCell"/>
</dbReference>
<evidence type="ECO:0000313" key="12">
    <source>
        <dbReference type="Proteomes" id="UP000012960"/>
    </source>
</evidence>
<feature type="domain" description="ABC transporter" evidence="9">
    <location>
        <begin position="105"/>
        <end position="339"/>
    </location>
</feature>
<keyword evidence="6" id="KW-0067">ATP-binding</keyword>
<dbReference type="PROSITE" id="PS50893">
    <property type="entry name" value="ABC_TRANSPORTER_2"/>
    <property type="match status" value="1"/>
</dbReference>
<comment type="similarity">
    <text evidence="2">Belongs to the ABC transporter superfamily. ABCC family. Conjugate transporter (TC 3.A.1.208) subfamily.</text>
</comment>
<evidence type="ECO:0000259" key="9">
    <source>
        <dbReference type="PROSITE" id="PS50893"/>
    </source>
</evidence>
<keyword evidence="5" id="KW-0547">Nucleotide-binding</keyword>
<keyword evidence="12" id="KW-1185">Reference proteome</keyword>
<dbReference type="Gene3D" id="3.40.50.300">
    <property type="entry name" value="P-loop containing nucleotide triphosphate hydrolases"/>
    <property type="match status" value="1"/>
</dbReference>
<dbReference type="PANTHER" id="PTHR24223">
    <property type="entry name" value="ATP-BINDING CASSETTE SUB-FAMILY C"/>
    <property type="match status" value="1"/>
</dbReference>
<dbReference type="InterPro" id="IPR050173">
    <property type="entry name" value="ABC_transporter_C-like"/>
</dbReference>
<evidence type="ECO:0000256" key="2">
    <source>
        <dbReference type="ARBA" id="ARBA00009726"/>
    </source>
</evidence>
<accession>A0A804JTJ9</accession>
<dbReference type="GO" id="GO:0005524">
    <property type="term" value="F:ATP binding"/>
    <property type="evidence" value="ECO:0007669"/>
    <property type="project" value="UniProtKB-KW"/>
</dbReference>
<proteinExistence type="inferred from homology"/>
<dbReference type="Pfam" id="PF00005">
    <property type="entry name" value="ABC_tran"/>
    <property type="match status" value="1"/>
</dbReference>
<reference evidence="11" key="2">
    <citation type="submission" date="2021-05" db="UniProtKB">
        <authorList>
            <consortium name="EnsemblPlants"/>
        </authorList>
    </citation>
    <scope>IDENTIFICATION</scope>
    <source>
        <strain evidence="11">subsp. malaccensis</strain>
    </source>
</reference>
<dbReference type="OMA" id="TAMICIS"/>
<dbReference type="Proteomes" id="UP000012960">
    <property type="component" value="Unplaced"/>
</dbReference>
<dbReference type="EMBL" id="HG996473">
    <property type="protein sequence ID" value="CAG1855985.1"/>
    <property type="molecule type" value="Genomic_DNA"/>
</dbReference>
<comment type="subcellular location">
    <subcellularLocation>
        <location evidence="1">Membrane</location>
        <topology evidence="1">Multi-pass membrane protein</topology>
    </subcellularLocation>
</comment>